<sequence>MRCLHAVNLTFIYGFLYFQSYSSKLDLVMIYNYYPKFCCSSPFFVTSIPFIGS</sequence>
<proteinExistence type="evidence at transcript level"/>
<name>I3SY81_LOTJA</name>
<protein>
    <submittedName>
        <fullName evidence="1">Uncharacterized protein</fullName>
    </submittedName>
</protein>
<dbReference type="EMBL" id="BT145429">
    <property type="protein sequence ID" value="AFK45223.1"/>
    <property type="molecule type" value="mRNA"/>
</dbReference>
<organism evidence="1">
    <name type="scientific">Lotus japonicus</name>
    <name type="common">Lotus corniculatus var. japonicus</name>
    <dbReference type="NCBI Taxonomy" id="34305"/>
    <lineage>
        <taxon>Eukaryota</taxon>
        <taxon>Viridiplantae</taxon>
        <taxon>Streptophyta</taxon>
        <taxon>Embryophyta</taxon>
        <taxon>Tracheophyta</taxon>
        <taxon>Spermatophyta</taxon>
        <taxon>Magnoliopsida</taxon>
        <taxon>eudicotyledons</taxon>
        <taxon>Gunneridae</taxon>
        <taxon>Pentapetalae</taxon>
        <taxon>rosids</taxon>
        <taxon>fabids</taxon>
        <taxon>Fabales</taxon>
        <taxon>Fabaceae</taxon>
        <taxon>Papilionoideae</taxon>
        <taxon>50 kb inversion clade</taxon>
        <taxon>NPAAA clade</taxon>
        <taxon>Hologalegina</taxon>
        <taxon>robinioid clade</taxon>
        <taxon>Loteae</taxon>
        <taxon>Lotus</taxon>
    </lineage>
</organism>
<dbReference type="AlphaFoldDB" id="I3SY81"/>
<accession>I3SY81</accession>
<reference evidence="1" key="1">
    <citation type="submission" date="2012-05" db="EMBL/GenBank/DDBJ databases">
        <authorList>
            <person name="Krishnakumar V."/>
            <person name="Cheung F."/>
            <person name="Xiao Y."/>
            <person name="Chan A."/>
            <person name="Moskal W.A."/>
            <person name="Town C.D."/>
        </authorList>
    </citation>
    <scope>NUCLEOTIDE SEQUENCE</scope>
</reference>
<evidence type="ECO:0000313" key="1">
    <source>
        <dbReference type="EMBL" id="AFK45223.1"/>
    </source>
</evidence>